<dbReference type="SUPFAM" id="SSF52113">
    <property type="entry name" value="BRCT domain"/>
    <property type="match status" value="1"/>
</dbReference>
<keyword evidence="3" id="KW-0539">Nucleus</keyword>
<dbReference type="Proteomes" id="UP001370490">
    <property type="component" value="Unassembled WGS sequence"/>
</dbReference>
<comment type="subcellular location">
    <subcellularLocation>
        <location evidence="1">Nucleus</location>
    </subcellularLocation>
</comment>
<reference evidence="6 7" key="1">
    <citation type="submission" date="2023-12" db="EMBL/GenBank/DDBJ databases">
        <title>A high-quality genome assembly for Dillenia turbinata (Dilleniales).</title>
        <authorList>
            <person name="Chanderbali A."/>
        </authorList>
    </citation>
    <scope>NUCLEOTIDE SEQUENCE [LARGE SCALE GENOMIC DNA]</scope>
    <source>
        <strain evidence="6">LSX21</strain>
        <tissue evidence="6">Leaf</tissue>
    </source>
</reference>
<dbReference type="PROSITE" id="PS50172">
    <property type="entry name" value="BRCT"/>
    <property type="match status" value="1"/>
</dbReference>
<protein>
    <submittedName>
        <fullName evidence="6">BRCT domain</fullName>
    </submittedName>
</protein>
<dbReference type="Pfam" id="PF16770">
    <property type="entry name" value="RTT107_BRCT_5"/>
    <property type="match status" value="1"/>
</dbReference>
<dbReference type="CDD" id="cd17744">
    <property type="entry name" value="BRCT_MDC1_rpt1"/>
    <property type="match status" value="1"/>
</dbReference>
<name>A0AAN8VIL5_9MAGN</name>
<keyword evidence="2" id="KW-0227">DNA damage</keyword>
<dbReference type="SMART" id="SM00292">
    <property type="entry name" value="BRCT"/>
    <property type="match status" value="1"/>
</dbReference>
<dbReference type="AlphaFoldDB" id="A0AAN8VIL5"/>
<evidence type="ECO:0000313" key="7">
    <source>
        <dbReference type="Proteomes" id="UP001370490"/>
    </source>
</evidence>
<dbReference type="GO" id="GO:0005634">
    <property type="term" value="C:nucleus"/>
    <property type="evidence" value="ECO:0007669"/>
    <property type="project" value="UniProtKB-SubCell"/>
</dbReference>
<evidence type="ECO:0000313" key="6">
    <source>
        <dbReference type="EMBL" id="KAK6930097.1"/>
    </source>
</evidence>
<gene>
    <name evidence="6" type="ORF">RJ641_004191</name>
</gene>
<evidence type="ECO:0000259" key="5">
    <source>
        <dbReference type="PROSITE" id="PS50172"/>
    </source>
</evidence>
<dbReference type="Pfam" id="PF16589">
    <property type="entry name" value="BRCT_2"/>
    <property type="match status" value="1"/>
</dbReference>
<feature type="region of interest" description="Disordered" evidence="4">
    <location>
        <begin position="129"/>
        <end position="172"/>
    </location>
</feature>
<evidence type="ECO:0000256" key="2">
    <source>
        <dbReference type="ARBA" id="ARBA00022763"/>
    </source>
</evidence>
<dbReference type="PANTHER" id="PTHR23196:SF1">
    <property type="entry name" value="PAX-INTERACTING PROTEIN 1"/>
    <property type="match status" value="1"/>
</dbReference>
<evidence type="ECO:0000256" key="3">
    <source>
        <dbReference type="ARBA" id="ARBA00023242"/>
    </source>
</evidence>
<feature type="domain" description="BRCT" evidence="5">
    <location>
        <begin position="835"/>
        <end position="924"/>
    </location>
</feature>
<dbReference type="EMBL" id="JBAMMX010000012">
    <property type="protein sequence ID" value="KAK6930097.1"/>
    <property type="molecule type" value="Genomic_DNA"/>
</dbReference>
<feature type="region of interest" description="Disordered" evidence="4">
    <location>
        <begin position="535"/>
        <end position="577"/>
    </location>
</feature>
<dbReference type="PANTHER" id="PTHR23196">
    <property type="entry name" value="PAX TRANSCRIPTION ACTIVATION DOMAIN INTERACTING PROTEIN"/>
    <property type="match status" value="1"/>
</dbReference>
<dbReference type="GO" id="GO:0006974">
    <property type="term" value="P:DNA damage response"/>
    <property type="evidence" value="ECO:0007669"/>
    <property type="project" value="UniProtKB-KW"/>
</dbReference>
<feature type="compositionally biased region" description="Gly residues" evidence="4">
    <location>
        <begin position="1"/>
        <end position="11"/>
    </location>
</feature>
<evidence type="ECO:0000256" key="4">
    <source>
        <dbReference type="SAM" id="MobiDB-lite"/>
    </source>
</evidence>
<dbReference type="InterPro" id="IPR036420">
    <property type="entry name" value="BRCT_dom_sf"/>
</dbReference>
<comment type="caution">
    <text evidence="6">The sequence shown here is derived from an EMBL/GenBank/DDBJ whole genome shotgun (WGS) entry which is preliminary data.</text>
</comment>
<organism evidence="6 7">
    <name type="scientific">Dillenia turbinata</name>
    <dbReference type="NCBI Taxonomy" id="194707"/>
    <lineage>
        <taxon>Eukaryota</taxon>
        <taxon>Viridiplantae</taxon>
        <taxon>Streptophyta</taxon>
        <taxon>Embryophyta</taxon>
        <taxon>Tracheophyta</taxon>
        <taxon>Spermatophyta</taxon>
        <taxon>Magnoliopsida</taxon>
        <taxon>eudicotyledons</taxon>
        <taxon>Gunneridae</taxon>
        <taxon>Pentapetalae</taxon>
        <taxon>Dilleniales</taxon>
        <taxon>Dilleniaceae</taxon>
        <taxon>Dillenia</taxon>
    </lineage>
</organism>
<dbReference type="CDD" id="cd18432">
    <property type="entry name" value="BRCT_PAXIP1_rpt6_like"/>
    <property type="match status" value="1"/>
</dbReference>
<feature type="region of interest" description="Disordered" evidence="4">
    <location>
        <begin position="1"/>
        <end position="51"/>
    </location>
</feature>
<dbReference type="InterPro" id="IPR001357">
    <property type="entry name" value="BRCT_dom"/>
</dbReference>
<dbReference type="Gene3D" id="3.40.50.10190">
    <property type="entry name" value="BRCT domain"/>
    <property type="match status" value="2"/>
</dbReference>
<sequence length="1069" mass="116578">MGSLGDDGGGFNPIDKNPTPNLSDSDDDTQLFDDSHSFPSTLSGETHEAGDADELQLLQSTMPFFETAPFEDGDTQLMNLAGETQAFEDGDWVGNMDHDDEIALSSDSEGSDKTVVLCDTQCLSDDDSAKCSSGQTDENMKVCSGGKQREGSIAESDAVTDKQHAQGSVHKGFTSVRTASLRASGLAARNMALKETGGGSCSIQCLSQYPCQQLLEEHGTAASEDLNKRGTEADHSSDKSNYGANKSRVSSSAVRKLFADDAFEKNIQLAGDIANADGEAALAGLSYVNSQEPGESSQADALDFVDRLIKCSDVGSLVNGSPRKTIKKKPNPVSSAKGPQSLAKTAIFISKIGKQGVFDWDDNREDEGGGEFFSKRKDVFFEGKRTGRKYLTESRKSRGTNLKVGRAINEKEHVKIQRGKLDAIHSDSKLLLVNSKEMRKTTQAAVGGVRKNLINDLNEQENVDSSGAQAENAGKEADMAEMLNVGFDTQMAAEAIEALSSGVACVNQDSHGAHQVCLNSNEISLPSRACSNESGACMRQNKQRKKANTDLKKDSSSPALKRSRSSKTKMDEERGTKLKRARLCAEDSVLDGMPSKLIEQRNMRCSKRRQAPPEGPISGGKQCLQEEVVMYSSPIACRTRQRILIDQSRSYKDNLSEFGKKNNLGELTASKGKRRKNSKETNIAKLSNGNDESFKLVVTQSTVEKVDLSPDKEQGVKFAAFGSSIGKAALNHPGGKRTHRTCAKLNQACNIDGPSEQSIIRLEASPGQISRSSHSTCTTPINCRTPVSEASPICMGNEYLKGSCQQNLSKSFLMKEISELTASSPEPVSVLNYLRKRREISNVRVLFSRHLNEDIIKQQKKILARLGASIASSMSDATHFVADEFVRTQNMLEAIAFGKPVVTHLWLESCGQASCFIDEKGYILRDSKKEKDVGFSMPISLARSCEQPLLQGQRVYITPNTKPSKEIIASLVKAVHGKAVYRVGGSALKNEKIPEDLLVLSCEEDYTICEPFLVKGVPVYSSELLLNGIVIQKLEYARHRLFEDKVKRTRSTVWLCKDGNHFLPVTRKD</sequence>
<accession>A0AAN8VIL5</accession>
<dbReference type="InterPro" id="IPR051579">
    <property type="entry name" value="DDR_Transcriptional_Reg"/>
</dbReference>
<proteinExistence type="predicted"/>
<evidence type="ECO:0000256" key="1">
    <source>
        <dbReference type="ARBA" id="ARBA00004123"/>
    </source>
</evidence>
<keyword evidence="7" id="KW-1185">Reference proteome</keyword>